<accession>A0A248K352</accession>
<dbReference type="Proteomes" id="UP000197153">
    <property type="component" value="Chromosome 4"/>
</dbReference>
<dbReference type="EMBL" id="CP022113">
    <property type="protein sequence ID" value="ASG25403.1"/>
    <property type="molecule type" value="Genomic_DNA"/>
</dbReference>
<dbReference type="InterPro" id="IPR002355">
    <property type="entry name" value="Cu_oxidase_Cu_BS"/>
</dbReference>
<dbReference type="PROSITE" id="PS00079">
    <property type="entry name" value="MULTICOPPER_OXIDASE1"/>
    <property type="match status" value="1"/>
</dbReference>
<dbReference type="PANTHER" id="PTHR11709">
    <property type="entry name" value="MULTI-COPPER OXIDASE"/>
    <property type="match status" value="1"/>
</dbReference>
<dbReference type="InterPro" id="IPR045087">
    <property type="entry name" value="Cu-oxidase_fam"/>
</dbReference>
<feature type="region of interest" description="Disordered" evidence="3">
    <location>
        <begin position="52"/>
        <end position="74"/>
    </location>
</feature>
<dbReference type="InterPro" id="IPR011706">
    <property type="entry name" value="Cu-oxidase_C"/>
</dbReference>
<proteinExistence type="predicted"/>
<dbReference type="Pfam" id="PF07731">
    <property type="entry name" value="Cu-oxidase_2"/>
    <property type="match status" value="1"/>
</dbReference>
<evidence type="ECO:0000313" key="7">
    <source>
        <dbReference type="Proteomes" id="UP000197153"/>
    </source>
</evidence>
<keyword evidence="1" id="KW-0479">Metal-binding</keyword>
<dbReference type="GO" id="GO:0005507">
    <property type="term" value="F:copper ion binding"/>
    <property type="evidence" value="ECO:0007669"/>
    <property type="project" value="InterPro"/>
</dbReference>
<dbReference type="Pfam" id="PF07732">
    <property type="entry name" value="Cu-oxidase_3"/>
    <property type="match status" value="1"/>
</dbReference>
<dbReference type="KEGG" id="nao:Y958_28470"/>
<evidence type="ECO:0000259" key="4">
    <source>
        <dbReference type="Pfam" id="PF07731"/>
    </source>
</evidence>
<dbReference type="Gene3D" id="2.60.40.420">
    <property type="entry name" value="Cupredoxins - blue copper proteins"/>
    <property type="match status" value="3"/>
</dbReference>
<name>A0A248K352_9PROT</name>
<evidence type="ECO:0000259" key="5">
    <source>
        <dbReference type="Pfam" id="PF07732"/>
    </source>
</evidence>
<dbReference type="AlphaFoldDB" id="A0A248K352"/>
<dbReference type="SUPFAM" id="SSF49503">
    <property type="entry name" value="Cupredoxins"/>
    <property type="match status" value="3"/>
</dbReference>
<protein>
    <submittedName>
        <fullName evidence="6">L-ascorbate oxidase</fullName>
    </submittedName>
</protein>
<keyword evidence="2" id="KW-0560">Oxidoreductase</keyword>
<keyword evidence="7" id="KW-1185">Reference proteome</keyword>
<organism evidence="6 7">
    <name type="scientific">Nitrospirillum viridazoti CBAmc</name>
    <dbReference type="NCBI Taxonomy" id="1441467"/>
    <lineage>
        <taxon>Bacteria</taxon>
        <taxon>Pseudomonadati</taxon>
        <taxon>Pseudomonadota</taxon>
        <taxon>Alphaproteobacteria</taxon>
        <taxon>Rhodospirillales</taxon>
        <taxon>Azospirillaceae</taxon>
        <taxon>Nitrospirillum</taxon>
        <taxon>Nitrospirillum viridazoti</taxon>
    </lineage>
</organism>
<dbReference type="InterPro" id="IPR008972">
    <property type="entry name" value="Cupredoxin"/>
</dbReference>
<dbReference type="PROSITE" id="PS00080">
    <property type="entry name" value="MULTICOPPER_OXIDASE2"/>
    <property type="match status" value="1"/>
</dbReference>
<dbReference type="GO" id="GO:0016491">
    <property type="term" value="F:oxidoreductase activity"/>
    <property type="evidence" value="ECO:0007669"/>
    <property type="project" value="UniProtKB-KW"/>
</dbReference>
<gene>
    <name evidence="6" type="ORF">Y958_28470</name>
</gene>
<feature type="domain" description="Plastocyanin-like" evidence="4">
    <location>
        <begin position="553"/>
        <end position="707"/>
    </location>
</feature>
<reference evidence="6 7" key="1">
    <citation type="submission" date="2017-06" db="EMBL/GenBank/DDBJ databases">
        <title>Complete genome sequence of Nitrospirillum amazonense strain CBAmC, an endophytic nitrogen-fixing and plant growth-promoting bacterium, isolated from sugarcane.</title>
        <authorList>
            <person name="Schwab S."/>
            <person name="dos Santos Teixeira K.R."/>
            <person name="Simoes Araujo J.L."/>
            <person name="Soares Vidal M."/>
            <person name="Borges de Freitas H.R."/>
            <person name="Rivello Crivelaro A.L."/>
            <person name="Bueno de Camargo Nunes A."/>
            <person name="dos Santos C.M."/>
            <person name="Palmeira da Silva Rosa D."/>
            <person name="da Silva Padilha D."/>
            <person name="da Silva E."/>
            <person name="Araujo Terra L."/>
            <person name="Soares Mendes V."/>
            <person name="Farinelli L."/>
            <person name="Magalhaes Cruz L."/>
            <person name="Baldani J.I."/>
        </authorList>
    </citation>
    <scope>NUCLEOTIDE SEQUENCE [LARGE SCALE GENOMIC DNA]</scope>
    <source>
        <strain evidence="6 7">CBAmC</strain>
    </source>
</reference>
<dbReference type="CDD" id="cd13853">
    <property type="entry name" value="CuRO_1_Tth-MCO_like"/>
    <property type="match status" value="1"/>
</dbReference>
<evidence type="ECO:0000256" key="2">
    <source>
        <dbReference type="ARBA" id="ARBA00023002"/>
    </source>
</evidence>
<dbReference type="CDD" id="cd13900">
    <property type="entry name" value="CuRO_3_Tth-MCO_like"/>
    <property type="match status" value="1"/>
</dbReference>
<evidence type="ECO:0000256" key="1">
    <source>
        <dbReference type="ARBA" id="ARBA00022723"/>
    </source>
</evidence>
<dbReference type="PANTHER" id="PTHR11709:SF518">
    <property type="entry name" value="MULTICOPPER OXIDASE"/>
    <property type="match status" value="1"/>
</dbReference>
<feature type="compositionally biased region" description="Polar residues" evidence="3">
    <location>
        <begin position="52"/>
        <end position="70"/>
    </location>
</feature>
<sequence length="722" mass="78215">MTQPEAASSAKRGWSMQRYPTRGASLKGRLGAGVATLGLMLLGAAQPAAAQSTFANPPSLPQTAPATGSANVPGLPKAPSAISLATAPAAHAGKERAFDLHIQYTDGALYDPGEQRYQRVHLRSYVGTGVSPGTPYVAPEIDVTPGDTVRVTLHNDLPPDPSCNDHNIPVDQPHCNNGTNLHSHGLWVSPTGNSDNVLISLNPGVSFQYEYNIPADHPAGTFWYHPHRHGSTALQVASGMAGALVIHGDRKPTPQVNGDLDTLLVGPDGKAFKDRTVLFQQIQYYCLDDKGQQTWNCKANQTGIIESIDNFGPGSWQQSGRWTSINGVIMPTFTDAQAGTVERWRLIHAGIRETINVEFHKMVDTTAATARPTKDSMGNFIDTVCTGPAVPYQVVAADGLTMGNTLTNTNTVLQPGYRYDLLVVFPQAGNYCVTQKAQTASNTVSRSDTLRSLLGVVTVRGGAPTANPTQTLVNTLVASAQRTMPADVRTQIIADLTAKDGMKLTRFVPHPTITDDEVKGVPEEDMVFYLGPGVPDDPKKQPYTGLTATKFTVANNFEMVQYDGQNWVPKGTAPYNPAQIDRKLVLGTAQQWELRSYSISHPFHIHVNPFQIVAIYNDKGRDVSLPGAVDDDGDTQFAGLKGAWKDTLWVKTNDSAFAPPGFKPDPNPPIHYYRLIVRTRYERYIGEFVLHCHILDHEDQGMMQNVEIGISDGAGGLAHAHH</sequence>
<dbReference type="InterPro" id="IPR011707">
    <property type="entry name" value="Cu-oxidase-like_N"/>
</dbReference>
<evidence type="ECO:0000256" key="3">
    <source>
        <dbReference type="SAM" id="MobiDB-lite"/>
    </source>
</evidence>
<dbReference type="InterPro" id="IPR033138">
    <property type="entry name" value="Cu_oxidase_CS"/>
</dbReference>
<evidence type="ECO:0000313" key="6">
    <source>
        <dbReference type="EMBL" id="ASG25403.1"/>
    </source>
</evidence>
<feature type="domain" description="Plastocyanin-like" evidence="5">
    <location>
        <begin position="174"/>
        <end position="249"/>
    </location>
</feature>